<proteinExistence type="predicted"/>
<feature type="domain" description="C2H2-type" evidence="3">
    <location>
        <begin position="3"/>
        <end position="31"/>
    </location>
</feature>
<protein>
    <recommendedName>
        <fullName evidence="3">C2H2-type domain-containing protein</fullName>
    </recommendedName>
</protein>
<evidence type="ECO:0000313" key="5">
    <source>
        <dbReference type="Proteomes" id="UP001186944"/>
    </source>
</evidence>
<dbReference type="PROSITE" id="PS00028">
    <property type="entry name" value="ZINC_FINGER_C2H2_1"/>
    <property type="match status" value="1"/>
</dbReference>
<dbReference type="Gene3D" id="3.30.160.60">
    <property type="entry name" value="Classic Zinc Finger"/>
    <property type="match status" value="1"/>
</dbReference>
<keyword evidence="5" id="KW-1185">Reference proteome</keyword>
<gene>
    <name evidence="4" type="ORF">FSP39_018948</name>
</gene>
<organism evidence="4 5">
    <name type="scientific">Pinctada imbricata</name>
    <name type="common">Atlantic pearl-oyster</name>
    <name type="synonym">Pinctada martensii</name>
    <dbReference type="NCBI Taxonomy" id="66713"/>
    <lineage>
        <taxon>Eukaryota</taxon>
        <taxon>Metazoa</taxon>
        <taxon>Spiralia</taxon>
        <taxon>Lophotrochozoa</taxon>
        <taxon>Mollusca</taxon>
        <taxon>Bivalvia</taxon>
        <taxon>Autobranchia</taxon>
        <taxon>Pteriomorphia</taxon>
        <taxon>Pterioida</taxon>
        <taxon>Pterioidea</taxon>
        <taxon>Pteriidae</taxon>
        <taxon>Pinctada</taxon>
    </lineage>
</organism>
<keyword evidence="1" id="KW-0863">Zinc-finger</keyword>
<dbReference type="GO" id="GO:0008270">
    <property type="term" value="F:zinc ion binding"/>
    <property type="evidence" value="ECO:0007669"/>
    <property type="project" value="UniProtKB-KW"/>
</dbReference>
<dbReference type="AlphaFoldDB" id="A0AA88YVN4"/>
<dbReference type="EMBL" id="VSWD01000001">
    <property type="protein sequence ID" value="KAK3108929.1"/>
    <property type="molecule type" value="Genomic_DNA"/>
</dbReference>
<keyword evidence="1" id="KW-0479">Metal-binding</keyword>
<evidence type="ECO:0000256" key="1">
    <source>
        <dbReference type="PROSITE-ProRule" id="PRU00042"/>
    </source>
</evidence>
<accession>A0AA88YVN4</accession>
<feature type="region of interest" description="Disordered" evidence="2">
    <location>
        <begin position="107"/>
        <end position="151"/>
    </location>
</feature>
<dbReference type="InterPro" id="IPR013087">
    <property type="entry name" value="Znf_C2H2_type"/>
</dbReference>
<feature type="compositionally biased region" description="Polar residues" evidence="2">
    <location>
        <begin position="110"/>
        <end position="125"/>
    </location>
</feature>
<reference evidence="4" key="1">
    <citation type="submission" date="2019-08" db="EMBL/GenBank/DDBJ databases">
        <title>The improved chromosome-level genome for the pearl oyster Pinctada fucata martensii using PacBio sequencing and Hi-C.</title>
        <authorList>
            <person name="Zheng Z."/>
        </authorList>
    </citation>
    <scope>NUCLEOTIDE SEQUENCE</scope>
    <source>
        <strain evidence="4">ZZ-2019</strain>
        <tissue evidence="4">Adductor muscle</tissue>
    </source>
</reference>
<keyword evidence="1" id="KW-0862">Zinc</keyword>
<comment type="caution">
    <text evidence="4">The sequence shown here is derived from an EMBL/GenBank/DDBJ whole genome shotgun (WGS) entry which is preliminary data.</text>
</comment>
<sequence length="272" mass="30564">MGVQCDKCGAEYANGRNLKRHYNAVHSDNVKYVQCGEKMEGGDACDRIFYRREYLAIHLEVVHHVPKTEAKDLAGKANFLYTDRGNVEVTGPNEKRVRTEPLFRKDENENVTVSEETQEKGTVQGPSLPGALDQEVNIKSTGGPSCPGASDEKLVPEIVIQEDASEFDEEVQAGPSGIGSGIEIDEIYVSDDSNDEDELEVDERIETISLSLITIRSKKNGVETVRREHHFSTSVHHDPRNFQWGEFINYMEDELCQHAEALRKKEADIKEL</sequence>
<evidence type="ECO:0000256" key="2">
    <source>
        <dbReference type="SAM" id="MobiDB-lite"/>
    </source>
</evidence>
<name>A0AA88YVN4_PINIB</name>
<evidence type="ECO:0000259" key="3">
    <source>
        <dbReference type="PROSITE" id="PS50157"/>
    </source>
</evidence>
<evidence type="ECO:0000313" key="4">
    <source>
        <dbReference type="EMBL" id="KAK3108929.1"/>
    </source>
</evidence>
<dbReference type="Proteomes" id="UP001186944">
    <property type="component" value="Unassembled WGS sequence"/>
</dbReference>
<dbReference type="PROSITE" id="PS50157">
    <property type="entry name" value="ZINC_FINGER_C2H2_2"/>
    <property type="match status" value="1"/>
</dbReference>